<accession>B8LTY2</accession>
<comment type="subunit">
    <text evidence="8">Component of the Mediator complex.</text>
</comment>
<keyword evidence="5 8" id="KW-0804">Transcription</keyword>
<dbReference type="Proteomes" id="UP000001745">
    <property type="component" value="Unassembled WGS sequence"/>
</dbReference>
<dbReference type="HOGENOM" id="CLU_084516_0_0_1"/>
<evidence type="ECO:0000256" key="3">
    <source>
        <dbReference type="ARBA" id="ARBA00019612"/>
    </source>
</evidence>
<proteinExistence type="inferred from homology"/>
<evidence type="ECO:0000256" key="7">
    <source>
        <dbReference type="ARBA" id="ARBA00032012"/>
    </source>
</evidence>
<dbReference type="OrthoDB" id="5348092at2759"/>
<evidence type="ECO:0000256" key="8">
    <source>
        <dbReference type="RuleBase" id="RU364150"/>
    </source>
</evidence>
<dbReference type="GO" id="GO:0006357">
    <property type="term" value="P:regulation of transcription by RNA polymerase II"/>
    <property type="evidence" value="ECO:0007669"/>
    <property type="project" value="InterPro"/>
</dbReference>
<comment type="function">
    <text evidence="8">Component of the Mediator complex, a coactivator involved in the regulated transcription of nearly all RNA polymerase II-dependent genes. Mediator functions as a bridge to convey information from gene-specific regulatory proteins to the basal RNA polymerase II transcription machinery. Mediator is recruited to promoters by direct interactions with regulatory proteins and serves as a scaffold for the assembly of a functional preinitiation complex with RNA polymerase II and the general transcription factors.</text>
</comment>
<comment type="similarity">
    <text evidence="2 8">Belongs to the Mediator complex subunit 18 family.</text>
</comment>
<reference evidence="10" key="1">
    <citation type="journal article" date="2015" name="Genome Announc.">
        <title>Genome sequence of the AIDS-associated pathogen Penicillium marneffei (ATCC18224) and its near taxonomic relative Talaromyces stipitatus (ATCC10500).</title>
        <authorList>
            <person name="Nierman W.C."/>
            <person name="Fedorova-Abrams N.D."/>
            <person name="Andrianopoulos A."/>
        </authorList>
    </citation>
    <scope>NUCLEOTIDE SEQUENCE [LARGE SCALE GENOMIC DNA]</scope>
    <source>
        <strain evidence="10">ATCC 10500 / CBS 375.48 / QM 6759 / NRRL 1006</strain>
    </source>
</reference>
<gene>
    <name evidence="8" type="primary">MED18</name>
    <name evidence="9" type="ORF">TSTA_072060</name>
</gene>
<dbReference type="Gene3D" id="2.40.320.10">
    <property type="entry name" value="Hypothetical Protein Pfu-838710-001"/>
    <property type="match status" value="1"/>
</dbReference>
<evidence type="ECO:0000313" key="10">
    <source>
        <dbReference type="Proteomes" id="UP000001745"/>
    </source>
</evidence>
<keyword evidence="4 8" id="KW-0805">Transcription regulation</keyword>
<dbReference type="PANTHER" id="PTHR13321">
    <property type="entry name" value="MEDIATOR OF RNA POLYMERASE II TRANSCRIPTION, SUBUNIT 18"/>
    <property type="match status" value="1"/>
</dbReference>
<dbReference type="GO" id="GO:0006369">
    <property type="term" value="P:termination of RNA polymerase II transcription"/>
    <property type="evidence" value="ECO:0007669"/>
    <property type="project" value="TreeGrafter"/>
</dbReference>
<dbReference type="STRING" id="441959.B8LTY2"/>
<evidence type="ECO:0000256" key="5">
    <source>
        <dbReference type="ARBA" id="ARBA00023163"/>
    </source>
</evidence>
<keyword evidence="10" id="KW-1185">Reference proteome</keyword>
<dbReference type="Pfam" id="PF09637">
    <property type="entry name" value="Med18"/>
    <property type="match status" value="1"/>
</dbReference>
<evidence type="ECO:0000256" key="6">
    <source>
        <dbReference type="ARBA" id="ARBA00023242"/>
    </source>
</evidence>
<dbReference type="GO" id="GO:0016592">
    <property type="term" value="C:mediator complex"/>
    <property type="evidence" value="ECO:0007669"/>
    <property type="project" value="InterPro"/>
</dbReference>
<dbReference type="OMA" id="PVHQHHE"/>
<keyword evidence="6 8" id="KW-0539">Nucleus</keyword>
<protein>
    <recommendedName>
        <fullName evidence="3 8">Mediator of RNA polymerase II transcription subunit 18</fullName>
    </recommendedName>
    <alternativeName>
        <fullName evidence="7 8">Mediator complex subunit 18</fullName>
    </alternativeName>
</protein>
<sequence length="248" mass="28174">MHEFLLFAPVPVQQHHELLQQLSGLTAMQPRHRLERCLLFKANRKATRINTRLGGGSQDVQGAEIQRLFKMLNGSTYYVRVVGVVNRTDFGASADDYDHESQFWRMEWRDIPEAGIRSGVTSRLIANAALPQGDIVKVMETWGYTFVNEYVVEGDVFIYNDTTLFLHRVLNYPEDSQTAQTPRTTLPPLKDLTLLDRSGSYLLQASITVQDGVSSESATQRLYGLRDQLRTAVKLEQADRLSLDTRVK</sequence>
<dbReference type="EMBL" id="EQ962652">
    <property type="protein sequence ID" value="EED23812.1"/>
    <property type="molecule type" value="Genomic_DNA"/>
</dbReference>
<dbReference type="InParanoid" id="B8LTY2"/>
<evidence type="ECO:0000313" key="9">
    <source>
        <dbReference type="EMBL" id="EED23812.1"/>
    </source>
</evidence>
<dbReference type="PhylomeDB" id="B8LTY2"/>
<dbReference type="InterPro" id="IPR019095">
    <property type="entry name" value="Mediator_Med18"/>
</dbReference>
<dbReference type="PANTHER" id="PTHR13321:SF2">
    <property type="entry name" value="MEDIATOR OF RNA POLYMERASE II TRANSCRIPTION SUBUNIT 18"/>
    <property type="match status" value="1"/>
</dbReference>
<evidence type="ECO:0000256" key="2">
    <source>
        <dbReference type="ARBA" id="ARBA00009814"/>
    </source>
</evidence>
<evidence type="ECO:0000256" key="1">
    <source>
        <dbReference type="ARBA" id="ARBA00004123"/>
    </source>
</evidence>
<dbReference type="GeneID" id="8099988"/>
<dbReference type="VEuPathDB" id="FungiDB:TSTA_072060"/>
<organism evidence="9 10">
    <name type="scientific">Talaromyces stipitatus (strain ATCC 10500 / CBS 375.48 / QM 6759 / NRRL 1006)</name>
    <name type="common">Penicillium stipitatum</name>
    <dbReference type="NCBI Taxonomy" id="441959"/>
    <lineage>
        <taxon>Eukaryota</taxon>
        <taxon>Fungi</taxon>
        <taxon>Dikarya</taxon>
        <taxon>Ascomycota</taxon>
        <taxon>Pezizomycotina</taxon>
        <taxon>Eurotiomycetes</taxon>
        <taxon>Eurotiomycetidae</taxon>
        <taxon>Eurotiales</taxon>
        <taxon>Trichocomaceae</taxon>
        <taxon>Talaromyces</taxon>
        <taxon>Talaromyces sect. Talaromyces</taxon>
    </lineage>
</organism>
<dbReference type="AlphaFoldDB" id="B8LTY2"/>
<comment type="subcellular location">
    <subcellularLocation>
        <location evidence="1 8">Nucleus</location>
    </subcellularLocation>
</comment>
<keyword evidence="8" id="KW-0010">Activator</keyword>
<name>B8LTY2_TALSN</name>
<dbReference type="GO" id="GO:0070847">
    <property type="term" value="C:core mediator complex"/>
    <property type="evidence" value="ECO:0007669"/>
    <property type="project" value="TreeGrafter"/>
</dbReference>
<dbReference type="GO" id="GO:0003712">
    <property type="term" value="F:transcription coregulator activity"/>
    <property type="evidence" value="ECO:0007669"/>
    <property type="project" value="InterPro"/>
</dbReference>
<dbReference type="eggNOG" id="ENOG502S7EN">
    <property type="taxonomic scope" value="Eukaryota"/>
</dbReference>
<evidence type="ECO:0000256" key="4">
    <source>
        <dbReference type="ARBA" id="ARBA00023015"/>
    </source>
</evidence>
<dbReference type="RefSeq" id="XP_002341199.1">
    <property type="nucleotide sequence ID" value="XM_002341158.1"/>
</dbReference>